<evidence type="ECO:0000313" key="1">
    <source>
        <dbReference type="EMBL" id="OMO70905.1"/>
    </source>
</evidence>
<keyword evidence="2" id="KW-1185">Reference proteome</keyword>
<protein>
    <submittedName>
        <fullName evidence="1">Uncharacterized protein</fullName>
    </submittedName>
</protein>
<comment type="caution">
    <text evidence="1">The sequence shown here is derived from an EMBL/GenBank/DDBJ whole genome shotgun (WGS) entry which is preliminary data.</text>
</comment>
<accession>A0A1R3HKP3</accession>
<organism evidence="1 2">
    <name type="scientific">Corchorus capsularis</name>
    <name type="common">Jute</name>
    <dbReference type="NCBI Taxonomy" id="210143"/>
    <lineage>
        <taxon>Eukaryota</taxon>
        <taxon>Viridiplantae</taxon>
        <taxon>Streptophyta</taxon>
        <taxon>Embryophyta</taxon>
        <taxon>Tracheophyta</taxon>
        <taxon>Spermatophyta</taxon>
        <taxon>Magnoliopsida</taxon>
        <taxon>eudicotyledons</taxon>
        <taxon>Gunneridae</taxon>
        <taxon>Pentapetalae</taxon>
        <taxon>rosids</taxon>
        <taxon>malvids</taxon>
        <taxon>Malvales</taxon>
        <taxon>Malvaceae</taxon>
        <taxon>Grewioideae</taxon>
        <taxon>Apeibeae</taxon>
        <taxon>Corchorus</taxon>
    </lineage>
</organism>
<dbReference type="AlphaFoldDB" id="A0A1R3HKP3"/>
<dbReference type="Gramene" id="OMO70905">
    <property type="protein sequence ID" value="OMO70905"/>
    <property type="gene ID" value="CCACVL1_18593"/>
</dbReference>
<reference evidence="1 2" key="1">
    <citation type="submission" date="2013-09" db="EMBL/GenBank/DDBJ databases">
        <title>Corchorus capsularis genome sequencing.</title>
        <authorList>
            <person name="Alam M."/>
            <person name="Haque M.S."/>
            <person name="Islam M.S."/>
            <person name="Emdad E.M."/>
            <person name="Islam M.M."/>
            <person name="Ahmed B."/>
            <person name="Halim A."/>
            <person name="Hossen Q.M.M."/>
            <person name="Hossain M.Z."/>
            <person name="Ahmed R."/>
            <person name="Khan M.M."/>
            <person name="Islam R."/>
            <person name="Rashid M.M."/>
            <person name="Khan S.A."/>
            <person name="Rahman M.S."/>
            <person name="Alam M."/>
        </authorList>
    </citation>
    <scope>NUCLEOTIDE SEQUENCE [LARGE SCALE GENOMIC DNA]</scope>
    <source>
        <strain evidence="2">cv. CVL-1</strain>
        <tissue evidence="1">Whole seedling</tissue>
    </source>
</reference>
<evidence type="ECO:0000313" key="2">
    <source>
        <dbReference type="Proteomes" id="UP000188268"/>
    </source>
</evidence>
<dbReference type="EMBL" id="AWWV01011753">
    <property type="protein sequence ID" value="OMO70905.1"/>
    <property type="molecule type" value="Genomic_DNA"/>
</dbReference>
<gene>
    <name evidence="1" type="ORF">CCACVL1_18593</name>
</gene>
<sequence length="45" mass="5071">MDFSCRMEKSHIIVFWGSNGTVNHVITDVTGRGQNVMETAMREGK</sequence>
<proteinExistence type="predicted"/>
<dbReference type="Proteomes" id="UP000188268">
    <property type="component" value="Unassembled WGS sequence"/>
</dbReference>
<name>A0A1R3HKP3_COCAP</name>